<dbReference type="InterPro" id="IPR025154">
    <property type="entry name" value="Put_metallopeptidase_dom"/>
</dbReference>
<accession>A0ABV8J0Y1</accession>
<proteinExistence type="predicted"/>
<dbReference type="Pfam" id="PF13203">
    <property type="entry name" value="DUF2201_N"/>
    <property type="match status" value="1"/>
</dbReference>
<dbReference type="InterPro" id="IPR036465">
    <property type="entry name" value="vWFA_dom_sf"/>
</dbReference>
<dbReference type="EMBL" id="JBHSBL010000019">
    <property type="protein sequence ID" value="MFC4068680.1"/>
    <property type="molecule type" value="Genomic_DNA"/>
</dbReference>
<feature type="domain" description="Putative metallopeptidase" evidence="3">
    <location>
        <begin position="23"/>
        <end position="261"/>
    </location>
</feature>
<gene>
    <name evidence="4" type="ORF">ACFO0C_27440</name>
</gene>
<comment type="caution">
    <text evidence="4">The sequence shown here is derived from an EMBL/GenBank/DDBJ whole genome shotgun (WGS) entry which is preliminary data.</text>
</comment>
<dbReference type="RefSeq" id="WP_378069570.1">
    <property type="nucleotide sequence ID" value="NZ_JBHSBL010000019.1"/>
</dbReference>
<feature type="domain" description="VWA-like" evidence="2">
    <location>
        <begin position="280"/>
        <end position="374"/>
    </location>
</feature>
<name>A0ABV8J0Y1_9ACTN</name>
<sequence length="407" mass="44296">MTSESEATLRLAAGRVLAGDLLPYLRSGLYAMVPVVTPLVPECAIDSRWRIYVSPGLVRKLTVEETAGLWLHQLSHLLHQHADRWSALLEPQDRGHLYTTAADVVVNEILHGASVVLPPARARVRLGVPGAHPGMTTEQLYRLLVEALSAARPRSDVGPPDDCGSGVTGGLRPWDSTEDPDDGSVDRARAELIRRQVAKDITSHQRAMGDVPAGLLRIADEILTPQVDWRRELHSVVSRTRATVAGLRDYTYTRVSRRASAVPGIALPVMRQPRPPRLDMVIDTSGSVSDRMLAQVKAELRVIARTLRGDSVRILACDAASAQPRRLRRVDDIALLGGGGTDMRAGLTASASLRPAADIVIVATDGDTPWHHTPPPQNPRARYVVLLLDGDRCDVPAWMHKVVPGII</sequence>
<dbReference type="SUPFAM" id="SSF53300">
    <property type="entry name" value="vWA-like"/>
    <property type="match status" value="1"/>
</dbReference>
<reference evidence="5" key="1">
    <citation type="journal article" date="2019" name="Int. J. Syst. Evol. Microbiol.">
        <title>The Global Catalogue of Microorganisms (GCM) 10K type strain sequencing project: providing services to taxonomists for standard genome sequencing and annotation.</title>
        <authorList>
            <consortium name="The Broad Institute Genomics Platform"/>
            <consortium name="The Broad Institute Genome Sequencing Center for Infectious Disease"/>
            <person name="Wu L."/>
            <person name="Ma J."/>
        </authorList>
    </citation>
    <scope>NUCLEOTIDE SEQUENCE [LARGE SCALE GENOMIC DNA]</scope>
    <source>
        <strain evidence="5">TBRC 5832</strain>
    </source>
</reference>
<dbReference type="PANTHER" id="PTHR38730">
    <property type="entry name" value="SLL7028 PROTEIN"/>
    <property type="match status" value="1"/>
</dbReference>
<organism evidence="4 5">
    <name type="scientific">Actinoplanes subglobosus</name>
    <dbReference type="NCBI Taxonomy" id="1547892"/>
    <lineage>
        <taxon>Bacteria</taxon>
        <taxon>Bacillati</taxon>
        <taxon>Actinomycetota</taxon>
        <taxon>Actinomycetes</taxon>
        <taxon>Micromonosporales</taxon>
        <taxon>Micromonosporaceae</taxon>
        <taxon>Actinoplanes</taxon>
    </lineage>
</organism>
<evidence type="ECO:0000313" key="5">
    <source>
        <dbReference type="Proteomes" id="UP001595867"/>
    </source>
</evidence>
<evidence type="ECO:0000313" key="4">
    <source>
        <dbReference type="EMBL" id="MFC4068680.1"/>
    </source>
</evidence>
<dbReference type="Pfam" id="PF09967">
    <property type="entry name" value="DUF2201"/>
    <property type="match status" value="1"/>
</dbReference>
<keyword evidence="5" id="KW-1185">Reference proteome</keyword>
<feature type="region of interest" description="Disordered" evidence="1">
    <location>
        <begin position="153"/>
        <end position="184"/>
    </location>
</feature>
<dbReference type="InterPro" id="IPR018698">
    <property type="entry name" value="VWA-like_dom"/>
</dbReference>
<evidence type="ECO:0000259" key="3">
    <source>
        <dbReference type="Pfam" id="PF13203"/>
    </source>
</evidence>
<dbReference type="Proteomes" id="UP001595867">
    <property type="component" value="Unassembled WGS sequence"/>
</dbReference>
<dbReference type="PANTHER" id="PTHR38730:SF1">
    <property type="entry name" value="SLL7028 PROTEIN"/>
    <property type="match status" value="1"/>
</dbReference>
<evidence type="ECO:0000256" key="1">
    <source>
        <dbReference type="SAM" id="MobiDB-lite"/>
    </source>
</evidence>
<protein>
    <submittedName>
        <fullName evidence="4">VWA-like domain-containing protein</fullName>
    </submittedName>
</protein>
<evidence type="ECO:0000259" key="2">
    <source>
        <dbReference type="Pfam" id="PF09967"/>
    </source>
</evidence>